<dbReference type="Gene3D" id="3.90.180.10">
    <property type="entry name" value="Medium-chain alcohol dehydrogenases, catalytic domain"/>
    <property type="match status" value="1"/>
</dbReference>
<gene>
    <name evidence="4" type="primary">adhT</name>
    <name evidence="4" type="ORF">Pla110_26310</name>
</gene>
<dbReference type="InterPro" id="IPR013154">
    <property type="entry name" value="ADH-like_N"/>
</dbReference>
<dbReference type="CDD" id="cd05282">
    <property type="entry name" value="ETR_like"/>
    <property type="match status" value="1"/>
</dbReference>
<feature type="domain" description="Enoyl reductase (ER)" evidence="3">
    <location>
        <begin position="10"/>
        <end position="331"/>
    </location>
</feature>
<dbReference type="GO" id="GO:0004022">
    <property type="term" value="F:alcohol dehydrogenase (NAD+) activity"/>
    <property type="evidence" value="ECO:0007669"/>
    <property type="project" value="UniProtKB-EC"/>
</dbReference>
<dbReference type="SMART" id="SM00829">
    <property type="entry name" value="PKS_ER"/>
    <property type="match status" value="1"/>
</dbReference>
<evidence type="ECO:0000259" key="3">
    <source>
        <dbReference type="SMART" id="SM00829"/>
    </source>
</evidence>
<dbReference type="EMBL" id="CP036281">
    <property type="protein sequence ID" value="QDU80895.1"/>
    <property type="molecule type" value="Genomic_DNA"/>
</dbReference>
<dbReference type="InterPro" id="IPR013149">
    <property type="entry name" value="ADH-like_C"/>
</dbReference>
<proteinExistence type="predicted"/>
<dbReference type="GO" id="GO:0070402">
    <property type="term" value="F:NADPH binding"/>
    <property type="evidence" value="ECO:0007669"/>
    <property type="project" value="TreeGrafter"/>
</dbReference>
<dbReference type="Gene3D" id="3.40.50.720">
    <property type="entry name" value="NAD(P)-binding Rossmann-like Domain"/>
    <property type="match status" value="1"/>
</dbReference>
<dbReference type="InterPro" id="IPR020843">
    <property type="entry name" value="ER"/>
</dbReference>
<dbReference type="Proteomes" id="UP000317178">
    <property type="component" value="Chromosome"/>
</dbReference>
<dbReference type="Pfam" id="PF00107">
    <property type="entry name" value="ADH_zinc_N"/>
    <property type="match status" value="1"/>
</dbReference>
<accession>A0A518CNT9</accession>
<dbReference type="SUPFAM" id="SSF50129">
    <property type="entry name" value="GroES-like"/>
    <property type="match status" value="1"/>
</dbReference>
<dbReference type="OrthoDB" id="9787435at2"/>
<dbReference type="EC" id="1.1.1.1" evidence="4"/>
<evidence type="ECO:0000313" key="5">
    <source>
        <dbReference type="Proteomes" id="UP000317178"/>
    </source>
</evidence>
<evidence type="ECO:0000256" key="1">
    <source>
        <dbReference type="ARBA" id="ARBA00022857"/>
    </source>
</evidence>
<dbReference type="KEGG" id="plon:Pla110_26310"/>
<dbReference type="SUPFAM" id="SSF51735">
    <property type="entry name" value="NAD(P)-binding Rossmann-fold domains"/>
    <property type="match status" value="1"/>
</dbReference>
<dbReference type="Pfam" id="PF08240">
    <property type="entry name" value="ADH_N"/>
    <property type="match status" value="1"/>
</dbReference>
<keyword evidence="2 4" id="KW-0560">Oxidoreductase</keyword>
<keyword evidence="5" id="KW-1185">Reference proteome</keyword>
<evidence type="ECO:0000256" key="2">
    <source>
        <dbReference type="ARBA" id="ARBA00023002"/>
    </source>
</evidence>
<dbReference type="GO" id="GO:0016651">
    <property type="term" value="F:oxidoreductase activity, acting on NAD(P)H"/>
    <property type="evidence" value="ECO:0007669"/>
    <property type="project" value="TreeGrafter"/>
</dbReference>
<keyword evidence="1" id="KW-0521">NADP</keyword>
<organism evidence="4 5">
    <name type="scientific">Polystyrenella longa</name>
    <dbReference type="NCBI Taxonomy" id="2528007"/>
    <lineage>
        <taxon>Bacteria</taxon>
        <taxon>Pseudomonadati</taxon>
        <taxon>Planctomycetota</taxon>
        <taxon>Planctomycetia</taxon>
        <taxon>Planctomycetales</taxon>
        <taxon>Planctomycetaceae</taxon>
        <taxon>Polystyrenella</taxon>
    </lineage>
</organism>
<dbReference type="InterPro" id="IPR036291">
    <property type="entry name" value="NAD(P)-bd_dom_sf"/>
</dbReference>
<reference evidence="4 5" key="1">
    <citation type="submission" date="2019-02" db="EMBL/GenBank/DDBJ databases">
        <title>Deep-cultivation of Planctomycetes and their phenomic and genomic characterization uncovers novel biology.</title>
        <authorList>
            <person name="Wiegand S."/>
            <person name="Jogler M."/>
            <person name="Boedeker C."/>
            <person name="Pinto D."/>
            <person name="Vollmers J."/>
            <person name="Rivas-Marin E."/>
            <person name="Kohn T."/>
            <person name="Peeters S.H."/>
            <person name="Heuer A."/>
            <person name="Rast P."/>
            <person name="Oberbeckmann S."/>
            <person name="Bunk B."/>
            <person name="Jeske O."/>
            <person name="Meyerdierks A."/>
            <person name="Storesund J.E."/>
            <person name="Kallscheuer N."/>
            <person name="Luecker S."/>
            <person name="Lage O.M."/>
            <person name="Pohl T."/>
            <person name="Merkel B.J."/>
            <person name="Hornburger P."/>
            <person name="Mueller R.-W."/>
            <person name="Bruemmer F."/>
            <person name="Labrenz M."/>
            <person name="Spormann A.M."/>
            <person name="Op den Camp H."/>
            <person name="Overmann J."/>
            <person name="Amann R."/>
            <person name="Jetten M.S.M."/>
            <person name="Mascher T."/>
            <person name="Medema M.H."/>
            <person name="Devos D.P."/>
            <person name="Kaster A.-K."/>
            <person name="Ovreas L."/>
            <person name="Rohde M."/>
            <person name="Galperin M.Y."/>
            <person name="Jogler C."/>
        </authorList>
    </citation>
    <scope>NUCLEOTIDE SEQUENCE [LARGE SCALE GENOMIC DNA]</scope>
    <source>
        <strain evidence="4 5">Pla110</strain>
    </source>
</reference>
<dbReference type="AlphaFoldDB" id="A0A518CNT9"/>
<dbReference type="RefSeq" id="WP_144996125.1">
    <property type="nucleotide sequence ID" value="NZ_CP036281.1"/>
</dbReference>
<protein>
    <submittedName>
        <fullName evidence="4">Alcohol dehydrogenase</fullName>
        <ecNumber evidence="4">1.1.1.1</ecNumber>
    </submittedName>
</protein>
<dbReference type="PANTHER" id="PTHR48106:SF2">
    <property type="entry name" value="ZN2+-BINDING DEHYDROGENASE"/>
    <property type="match status" value="1"/>
</dbReference>
<dbReference type="InterPro" id="IPR011032">
    <property type="entry name" value="GroES-like_sf"/>
</dbReference>
<sequence>MQAVVFEEPGEPAEVLACQEKPVPEPASGEVRVRMLYSPVNPSDLMFIRGRYGIRPNLPATPGFEGVGIVEASGGGLLGKLVKGKRVVVLNKDTGNWAEQTVVPAKQVVPIPDDLPLEQAAMFFVNPATSFVLTREVLKVPQGGWLLQTAAGSALGQMIIRLSKVFGFKTINVVRREAQVEELKALGADAVVCYDGNPEGRDNFVKQVKEIIGNQKLKCAIDPVGGSTGSAAAAALSDNGKLVVYGSLSNQPIEMHTRQFITHNVRIEGFWLSRHMQELSLLGKLSLVKKITKLMRDNTLQAEVGNIFELAQIKEAVRESEAVGKSGKVLLKIAAE</sequence>
<dbReference type="PANTHER" id="PTHR48106">
    <property type="entry name" value="QUINONE OXIDOREDUCTASE PIG3-RELATED"/>
    <property type="match status" value="1"/>
</dbReference>
<name>A0A518CNT9_9PLAN</name>
<evidence type="ECO:0000313" key="4">
    <source>
        <dbReference type="EMBL" id="QDU80895.1"/>
    </source>
</evidence>